<reference evidence="1 2" key="2">
    <citation type="journal article" date="2024" name="Int. J. Syst. Evol. Microbiol.">
        <title>Promethearchaeum syntrophicum gen. nov., sp. nov., an anaerobic, obligately syntrophic archaeon, the first isolate of the lineage 'Asgard' archaea, and proposal of the new archaeal phylum Promethearchaeota phyl. nov. and kingdom Promethearchaeati regn. nov.</title>
        <authorList>
            <person name="Imachi H."/>
            <person name="Nobu M.K."/>
            <person name="Kato S."/>
            <person name="Takaki Y."/>
            <person name="Miyazaki M."/>
            <person name="Miyata M."/>
            <person name="Ogawara M."/>
            <person name="Saito Y."/>
            <person name="Sakai S."/>
            <person name="Tahara Y.O."/>
            <person name="Takano Y."/>
            <person name="Tasumi E."/>
            <person name="Uematsu K."/>
            <person name="Yoshimura T."/>
            <person name="Itoh T."/>
            <person name="Ohkuma M."/>
            <person name="Takai K."/>
        </authorList>
    </citation>
    <scope>NUCLEOTIDE SEQUENCE [LARGE SCALE GENOMIC DNA]</scope>
    <source>
        <strain evidence="1 2">MK-D1</strain>
    </source>
</reference>
<dbReference type="Gene3D" id="1.20.1250.20">
    <property type="entry name" value="MFS general substrate transporter like domains"/>
    <property type="match status" value="2"/>
</dbReference>
<dbReference type="InterPro" id="IPR011701">
    <property type="entry name" value="MFS"/>
</dbReference>
<name>A0A5B9D8Y2_9ARCH</name>
<dbReference type="AlphaFoldDB" id="A0A5B9D8Y2"/>
<dbReference type="GO" id="GO:0022857">
    <property type="term" value="F:transmembrane transporter activity"/>
    <property type="evidence" value="ECO:0007669"/>
    <property type="project" value="InterPro"/>
</dbReference>
<sequence>MSEKSIIDQREPWQKKPKFNWGKTLLISFGFFASSIAWSQYNSQIPIALDVLLPSQYLLIGFIMTLDNIIGMFLQPIMGNLSDRTKSRFGRRMPFILIGLPISAGLFLLLALTKNTLWLYIIVIFFFVTAMAIWRAPVVSMMPDFVSPQNRSKGNALVNIFGGIASAAAAFVGGILIDKDYFIGFVFVVVAMIVALIILFFGVKEPDTREWDFSEALNKKNEAGIWNKIKELVKEEEKSPIWMLIAIWAWFMTHQAIESLLSLYATKIIGVSDGEAQQLLLYVSISFIIFAFVSSFLSKKLTRRTTILIGLGICILSLVSAIFIKGPDQLWLLIAILIVYGAGWAFININSIAMMWDMATTPKQIGTYTGLYYFASFLAAVLGPISLGYIMEYVAGLEYLLPVGAVFMLIAIIAMLFVKRGEPELTEEQKSDLEKAKIDAK</sequence>
<dbReference type="PANTHER" id="PTHR23528">
    <property type="match status" value="1"/>
</dbReference>
<dbReference type="InterPro" id="IPR020846">
    <property type="entry name" value="MFS_dom"/>
</dbReference>
<proteinExistence type="predicted"/>
<accession>A0A5B9D8Y2</accession>
<protein>
    <submittedName>
        <fullName evidence="1">MFS transporter</fullName>
    </submittedName>
</protein>
<reference evidence="1 2" key="1">
    <citation type="journal article" date="2020" name="Nature">
        <title>Isolation of an archaeon at the prokaryote-eukaryote interface.</title>
        <authorList>
            <person name="Imachi H."/>
            <person name="Nobu M.K."/>
            <person name="Nakahara N."/>
            <person name="Morono Y."/>
            <person name="Ogawara M."/>
            <person name="Takaki Y."/>
            <person name="Takano Y."/>
            <person name="Uematsu K."/>
            <person name="Ikuta T."/>
            <person name="Ito M."/>
            <person name="Matsui Y."/>
            <person name="Miyazaki M."/>
            <person name="Murata K."/>
            <person name="Saito Y."/>
            <person name="Sakai S."/>
            <person name="Song C."/>
            <person name="Tasumi E."/>
            <person name="Yamanaka Y."/>
            <person name="Yamaguchi T."/>
            <person name="Kamagata Y."/>
            <person name="Tamaki H."/>
            <person name="Takai K."/>
        </authorList>
    </citation>
    <scope>NUCLEOTIDE SEQUENCE [LARGE SCALE GENOMIC DNA]</scope>
    <source>
        <strain evidence="1 2">MK-D1</strain>
    </source>
</reference>
<evidence type="ECO:0000313" key="1">
    <source>
        <dbReference type="EMBL" id="QEE15086.2"/>
    </source>
</evidence>
<dbReference type="PROSITE" id="PS50850">
    <property type="entry name" value="MFS"/>
    <property type="match status" value="1"/>
</dbReference>
<gene>
    <name evidence="1" type="ORF">DSAG12_00909</name>
</gene>
<dbReference type="Proteomes" id="UP000321408">
    <property type="component" value="Chromosome"/>
</dbReference>
<dbReference type="EMBL" id="CP042905">
    <property type="protein sequence ID" value="QEE15086.2"/>
    <property type="molecule type" value="Genomic_DNA"/>
</dbReference>
<evidence type="ECO:0000313" key="2">
    <source>
        <dbReference type="Proteomes" id="UP000321408"/>
    </source>
</evidence>
<dbReference type="SUPFAM" id="SSF103473">
    <property type="entry name" value="MFS general substrate transporter"/>
    <property type="match status" value="1"/>
</dbReference>
<dbReference type="InterPro" id="IPR036259">
    <property type="entry name" value="MFS_trans_sf"/>
</dbReference>
<keyword evidence="2" id="KW-1185">Reference proteome</keyword>
<dbReference type="PANTHER" id="PTHR23528:SF1">
    <property type="entry name" value="MAJOR FACILITATOR SUPERFAMILY (MFS) PROFILE DOMAIN-CONTAINING PROTEIN"/>
    <property type="match status" value="1"/>
</dbReference>
<dbReference type="Pfam" id="PF07690">
    <property type="entry name" value="MFS_1"/>
    <property type="match status" value="1"/>
</dbReference>
<dbReference type="KEGG" id="psyt:DSAG12_00909"/>
<organism evidence="1 2">
    <name type="scientific">Promethearchaeum syntrophicum</name>
    <dbReference type="NCBI Taxonomy" id="2594042"/>
    <lineage>
        <taxon>Archaea</taxon>
        <taxon>Promethearchaeati</taxon>
        <taxon>Promethearchaeota</taxon>
        <taxon>Promethearchaeia</taxon>
        <taxon>Promethearchaeales</taxon>
        <taxon>Promethearchaeaceae</taxon>
        <taxon>Promethearchaeum</taxon>
    </lineage>
</organism>